<gene>
    <name evidence="2" type="ORF">MMIC_P0981</name>
</gene>
<protein>
    <submittedName>
        <fullName evidence="2">PilZ domain protein</fullName>
    </submittedName>
</protein>
<dbReference type="Pfam" id="PF07238">
    <property type="entry name" value="PilZ"/>
    <property type="match status" value="1"/>
</dbReference>
<reference evidence="2 3" key="1">
    <citation type="journal article" date="2017" name="Arch. Microbiol.">
        <title>Mariprofundus micogutta sp. nov., a novel iron-oxidizing zetaproteobacterium isolated from a deep-sea hydrothermal field at the Bayonnaise knoll of the Izu-Ogasawara arc, and a description of Mariprofundales ord. nov. and Zetaproteobacteria classis nov.</title>
        <authorList>
            <person name="Makita H."/>
            <person name="Tanaka E."/>
            <person name="Mitsunobu S."/>
            <person name="Miyazaki M."/>
            <person name="Nunoura T."/>
            <person name="Uematsu K."/>
            <person name="Takaki Y."/>
            <person name="Nishi S."/>
            <person name="Shimamura S."/>
            <person name="Takai K."/>
        </authorList>
    </citation>
    <scope>NUCLEOTIDE SEQUENCE [LARGE SCALE GENOMIC DNA]</scope>
    <source>
        <strain evidence="2 3">ET2</strain>
    </source>
</reference>
<keyword evidence="3" id="KW-1185">Reference proteome</keyword>
<accession>A0A1L8CM70</accession>
<evidence type="ECO:0000313" key="3">
    <source>
        <dbReference type="Proteomes" id="UP000231632"/>
    </source>
</evidence>
<dbReference type="AlphaFoldDB" id="A0A1L8CM70"/>
<dbReference type="OrthoDB" id="5295238at2"/>
<comment type="caution">
    <text evidence="2">The sequence shown here is derived from an EMBL/GenBank/DDBJ whole genome shotgun (WGS) entry which is preliminary data.</text>
</comment>
<proteinExistence type="predicted"/>
<evidence type="ECO:0000313" key="2">
    <source>
        <dbReference type="EMBL" id="GAV20020.1"/>
    </source>
</evidence>
<dbReference type="EMBL" id="BDFD01000006">
    <property type="protein sequence ID" value="GAV20020.1"/>
    <property type="molecule type" value="Genomic_DNA"/>
</dbReference>
<name>A0A1L8CM70_9PROT</name>
<evidence type="ECO:0000259" key="1">
    <source>
        <dbReference type="Pfam" id="PF07238"/>
    </source>
</evidence>
<dbReference type="GO" id="GO:0035438">
    <property type="term" value="F:cyclic-di-GMP binding"/>
    <property type="evidence" value="ECO:0007669"/>
    <property type="project" value="InterPro"/>
</dbReference>
<feature type="domain" description="PilZ" evidence="1">
    <location>
        <begin position="96"/>
        <end position="175"/>
    </location>
</feature>
<dbReference type="InterPro" id="IPR009875">
    <property type="entry name" value="PilZ_domain"/>
</dbReference>
<sequence length="197" mass="22137">MVKAIDEHGRQDFRVDDIIPICDEKMTREAFEVNKSKVGIKSRQNSMLQNMVGKDIFAGDGQDVNPELSGALEALDAKLNYLIGVNMLNEASHSDMQDKAVNLSVTGASFISENDYQVGDVSKITLMLPSFPPSTLELLAVIKRVDASQDGRKRIGAQFYYRCDEEEDTVAKYVYRRHREMIRARGRNAELDSEVNS</sequence>
<dbReference type="Proteomes" id="UP000231632">
    <property type="component" value="Unassembled WGS sequence"/>
</dbReference>
<organism evidence="2 3">
    <name type="scientific">Mariprofundus micogutta</name>
    <dbReference type="NCBI Taxonomy" id="1921010"/>
    <lineage>
        <taxon>Bacteria</taxon>
        <taxon>Pseudomonadati</taxon>
        <taxon>Pseudomonadota</taxon>
        <taxon>Candidatius Mariprofundia</taxon>
        <taxon>Mariprofundales</taxon>
        <taxon>Mariprofundaceae</taxon>
        <taxon>Mariprofundus</taxon>
    </lineage>
</organism>
<dbReference type="STRING" id="1921010.MMIC_P0981"/>
<dbReference type="RefSeq" id="WP_072659338.1">
    <property type="nucleotide sequence ID" value="NZ_BDFD01000006.1"/>
</dbReference>